<feature type="transmembrane region" description="Helical" evidence="1">
    <location>
        <begin position="12"/>
        <end position="34"/>
    </location>
</feature>
<organism evidence="2 3">
    <name type="scientific">Botryotinia convoluta</name>
    <dbReference type="NCBI Taxonomy" id="54673"/>
    <lineage>
        <taxon>Eukaryota</taxon>
        <taxon>Fungi</taxon>
        <taxon>Dikarya</taxon>
        <taxon>Ascomycota</taxon>
        <taxon>Pezizomycotina</taxon>
        <taxon>Leotiomycetes</taxon>
        <taxon>Helotiales</taxon>
        <taxon>Sclerotiniaceae</taxon>
        <taxon>Botryotinia</taxon>
    </lineage>
</organism>
<reference evidence="2 3" key="1">
    <citation type="submission" date="2017-12" db="EMBL/GenBank/DDBJ databases">
        <title>Comparative genomics of Botrytis spp.</title>
        <authorList>
            <person name="Valero-Jimenez C.A."/>
            <person name="Tapia P."/>
            <person name="Veloso J."/>
            <person name="Silva-Moreno E."/>
            <person name="Staats M."/>
            <person name="Valdes J.H."/>
            <person name="Van Kan J.A.L."/>
        </authorList>
    </citation>
    <scope>NUCLEOTIDE SEQUENCE [LARGE SCALE GENOMIC DNA]</scope>
    <source>
        <strain evidence="2 3">MUCL11595</strain>
    </source>
</reference>
<keyword evidence="1" id="KW-0472">Membrane</keyword>
<dbReference type="EMBL" id="PQXN01000144">
    <property type="protein sequence ID" value="TGO52265.1"/>
    <property type="molecule type" value="Genomic_DNA"/>
</dbReference>
<dbReference type="OrthoDB" id="10592235at2759"/>
<proteinExistence type="predicted"/>
<evidence type="ECO:0000256" key="1">
    <source>
        <dbReference type="SAM" id="Phobius"/>
    </source>
</evidence>
<gene>
    <name evidence="2" type="ORF">BCON_0144g00020</name>
</gene>
<evidence type="ECO:0000313" key="2">
    <source>
        <dbReference type="EMBL" id="TGO52265.1"/>
    </source>
</evidence>
<dbReference type="Proteomes" id="UP000297527">
    <property type="component" value="Unassembled WGS sequence"/>
</dbReference>
<keyword evidence="1" id="KW-1133">Transmembrane helix</keyword>
<keyword evidence="3" id="KW-1185">Reference proteome</keyword>
<name>A0A4Z1HTQ5_9HELO</name>
<sequence>MAWPRYWKEESSLHLVGAVGAASSITLHLVNAACRLRRITQRITIERGDTHPARLDMDQVLERKRKPPCSWCCSTDAHGSVSAIDTLHFSQGSLLVSLLGEEEGAAAMTCRRSGQGPKLTNPRFAS</sequence>
<dbReference type="AlphaFoldDB" id="A0A4Z1HTQ5"/>
<protein>
    <submittedName>
        <fullName evidence="2">Uncharacterized protein</fullName>
    </submittedName>
</protein>
<accession>A0A4Z1HTQ5</accession>
<keyword evidence="1" id="KW-0812">Transmembrane</keyword>
<comment type="caution">
    <text evidence="2">The sequence shown here is derived from an EMBL/GenBank/DDBJ whole genome shotgun (WGS) entry which is preliminary data.</text>
</comment>
<evidence type="ECO:0000313" key="3">
    <source>
        <dbReference type="Proteomes" id="UP000297527"/>
    </source>
</evidence>